<accession>A0A8S5PL84</accession>
<reference evidence="2" key="1">
    <citation type="journal article" date="2021" name="Proc. Natl. Acad. Sci. U.S.A.">
        <title>A Catalog of Tens of Thousands of Viruses from Human Metagenomes Reveals Hidden Associations with Chronic Diseases.</title>
        <authorList>
            <person name="Tisza M.J."/>
            <person name="Buck C.B."/>
        </authorList>
    </citation>
    <scope>NUCLEOTIDE SEQUENCE</scope>
    <source>
        <strain evidence="2">CtsK93</strain>
    </source>
</reference>
<evidence type="ECO:0000259" key="1">
    <source>
        <dbReference type="Pfam" id="PF21882"/>
    </source>
</evidence>
<proteinExistence type="predicted"/>
<dbReference type="Gene3D" id="2.60.40.3940">
    <property type="match status" value="1"/>
</dbReference>
<sequence>MAEINGTNVASKIVPYTDSDEYATHDEKYGVGGYRTVDSVSEMNAIPAARRKEGMLVYVKNDKYYRLNSSNTFVDAGIINGAGSGSSNIKILTTSKLFSTSRNESVTLNSNDAAIINSLANNNYKNVQLYYVGDPAGDNGIYPVNIASNSLSSSLSLGDVIYLSILADNGNIKSEALDYNSSTNISTKGNNADNKNWTIAYNLSQNGYQKFSNGLMLQWGTRAGATGGAINLYFPTSFYNTSYNIYFTGAVNNTSESFIYAPGYDLNGKYTSYCRVLTRGINSTPAIVWTSWNFTWFAIGRWK</sequence>
<protein>
    <submittedName>
        <fullName evidence="2">Putative tail fiber protein</fullName>
    </submittedName>
</protein>
<name>A0A8S5PL84_9CAUD</name>
<evidence type="ECO:0000313" key="2">
    <source>
        <dbReference type="EMBL" id="DAE07177.1"/>
    </source>
</evidence>
<dbReference type="Pfam" id="PF21882">
    <property type="entry name" value="Gp53-like_C"/>
    <property type="match status" value="1"/>
</dbReference>
<organism evidence="2">
    <name type="scientific">Myoviridae sp. ctsK93</name>
    <dbReference type="NCBI Taxonomy" id="2825190"/>
    <lineage>
        <taxon>Viruses</taxon>
        <taxon>Duplodnaviria</taxon>
        <taxon>Heunggongvirae</taxon>
        <taxon>Uroviricota</taxon>
        <taxon>Caudoviricetes</taxon>
    </lineage>
</organism>
<feature type="domain" description="Putative tail fiber protein gp53-like C-terminal" evidence="1">
    <location>
        <begin position="210"/>
        <end position="301"/>
    </location>
</feature>
<dbReference type="EMBL" id="BK015446">
    <property type="protein sequence ID" value="DAE07177.1"/>
    <property type="molecule type" value="Genomic_DNA"/>
</dbReference>
<dbReference type="InterPro" id="IPR054075">
    <property type="entry name" value="Gp53-like_C"/>
</dbReference>